<evidence type="ECO:0000256" key="2">
    <source>
        <dbReference type="ARBA" id="ARBA00022741"/>
    </source>
</evidence>
<dbReference type="AlphaFoldDB" id="A0A367JJ62"/>
<name>A0A367JJ62_RHIST</name>
<dbReference type="PANTHER" id="PTHR48012">
    <property type="entry name" value="STERILE20-LIKE KINASE, ISOFORM B-RELATED"/>
    <property type="match status" value="1"/>
</dbReference>
<keyword evidence="3 4" id="KW-0067">ATP-binding</keyword>
<dbReference type="InterPro" id="IPR008271">
    <property type="entry name" value="Ser/Thr_kinase_AS"/>
</dbReference>
<dbReference type="Proteomes" id="UP000253551">
    <property type="component" value="Unassembled WGS sequence"/>
</dbReference>
<dbReference type="Gene3D" id="1.10.510.10">
    <property type="entry name" value="Transferase(Phosphotransferase) domain 1"/>
    <property type="match status" value="1"/>
</dbReference>
<dbReference type="STRING" id="4846.A0A367JJ62"/>
<dbReference type="GO" id="GO:0005524">
    <property type="term" value="F:ATP binding"/>
    <property type="evidence" value="ECO:0007669"/>
    <property type="project" value="UniProtKB-UniRule"/>
</dbReference>
<reference evidence="8 9" key="1">
    <citation type="journal article" date="2018" name="G3 (Bethesda)">
        <title>Phylogenetic and Phylogenomic Definition of Rhizopus Species.</title>
        <authorList>
            <person name="Gryganskyi A.P."/>
            <person name="Golan J."/>
            <person name="Dolatabadi S."/>
            <person name="Mondo S."/>
            <person name="Robb S."/>
            <person name="Idnurm A."/>
            <person name="Muszewska A."/>
            <person name="Steczkiewicz K."/>
            <person name="Masonjones S."/>
            <person name="Liao H.L."/>
            <person name="Gajdeczka M.T."/>
            <person name="Anike F."/>
            <person name="Vuek A."/>
            <person name="Anishchenko I.M."/>
            <person name="Voigt K."/>
            <person name="de Hoog G.S."/>
            <person name="Smith M.E."/>
            <person name="Heitman J."/>
            <person name="Vilgalys R."/>
            <person name="Stajich J.E."/>
        </authorList>
    </citation>
    <scope>NUCLEOTIDE SEQUENCE [LARGE SCALE GENOMIC DNA]</scope>
    <source>
        <strain evidence="8 9">LSU 92-RS-03</strain>
    </source>
</reference>
<dbReference type="PROSITE" id="PS50011">
    <property type="entry name" value="PROTEIN_KINASE_DOM"/>
    <property type="match status" value="1"/>
</dbReference>
<feature type="region of interest" description="Disordered" evidence="6">
    <location>
        <begin position="19"/>
        <end position="38"/>
    </location>
</feature>
<evidence type="ECO:0000256" key="4">
    <source>
        <dbReference type="PROSITE-ProRule" id="PRU10141"/>
    </source>
</evidence>
<protein>
    <recommendedName>
        <fullName evidence="1">non-specific serine/threonine protein kinase</fullName>
        <ecNumber evidence="1">2.7.11.1</ecNumber>
    </recommendedName>
</protein>
<evidence type="ECO:0000313" key="9">
    <source>
        <dbReference type="Proteomes" id="UP000253551"/>
    </source>
</evidence>
<dbReference type="Gene3D" id="3.30.200.20">
    <property type="entry name" value="Phosphorylase Kinase, domain 1"/>
    <property type="match status" value="1"/>
</dbReference>
<accession>A0A367JJ62</accession>
<evidence type="ECO:0000313" key="8">
    <source>
        <dbReference type="EMBL" id="RCH89967.1"/>
    </source>
</evidence>
<feature type="domain" description="Protein kinase" evidence="7">
    <location>
        <begin position="68"/>
        <end position="348"/>
    </location>
</feature>
<dbReference type="InterPro" id="IPR017441">
    <property type="entry name" value="Protein_kinase_ATP_BS"/>
</dbReference>
<keyword evidence="5" id="KW-0418">Kinase</keyword>
<dbReference type="GO" id="GO:0004674">
    <property type="term" value="F:protein serine/threonine kinase activity"/>
    <property type="evidence" value="ECO:0007669"/>
    <property type="project" value="UniProtKB-KW"/>
</dbReference>
<evidence type="ECO:0000256" key="1">
    <source>
        <dbReference type="ARBA" id="ARBA00012513"/>
    </source>
</evidence>
<evidence type="ECO:0000256" key="5">
    <source>
        <dbReference type="RuleBase" id="RU000304"/>
    </source>
</evidence>
<dbReference type="PROSITE" id="PS00108">
    <property type="entry name" value="PROTEIN_KINASE_ST"/>
    <property type="match status" value="1"/>
</dbReference>
<dbReference type="PANTHER" id="PTHR48012:SF16">
    <property type="entry name" value="NON-SPECIFIC SERINE_THREONINE PROTEIN KINASE"/>
    <property type="match status" value="1"/>
</dbReference>
<sequence length="430" mass="48566">MNSIPSPERTLRTYQLFKPRQRSSSVAEPPKKPLGRQRSFSELVSRVTKLSLRPSLKETSYSSKTEDYDLLRTIGAGATASVYSATYKPTGALIAIKIVNLDDHNPDDDSKLDALRKEIQIMALCKHPNLLQVYQSFVHFSELYIVTPLMSAGSCSDLLLSNRCLGLKENIVACILKQVALGLDYLHMNELVHRDIKSANLLLDWDTGLVKLADFGVSNHLFVPAELPKKSDNFLLPFHVPQQQQLKKARHSFVGTPCWMAPEILLDHDYDTKIDIWSLGITTIELASGKPPFSEYDPLTIFTMIVDDPPPTLNTDASSCLQEFIQHCLQKDPNLRDTITELLNQPFLKKASPPELLKKYLAQYHPKLNKSHLSKKDTYLDVDSEDEQEPVWDFDERGLKLSTDNLSFSNILITDSPITPKDAELTFQLK</sequence>
<evidence type="ECO:0000256" key="6">
    <source>
        <dbReference type="SAM" id="MobiDB-lite"/>
    </source>
</evidence>
<keyword evidence="5" id="KW-0723">Serine/threonine-protein kinase</keyword>
<comment type="similarity">
    <text evidence="5">Belongs to the protein kinase superfamily.</text>
</comment>
<dbReference type="SMART" id="SM00220">
    <property type="entry name" value="S_TKc"/>
    <property type="match status" value="1"/>
</dbReference>
<keyword evidence="2 4" id="KW-0547">Nucleotide-binding</keyword>
<keyword evidence="5" id="KW-0808">Transferase</keyword>
<comment type="caution">
    <text evidence="8">The sequence shown here is derived from an EMBL/GenBank/DDBJ whole genome shotgun (WGS) entry which is preliminary data.</text>
</comment>
<keyword evidence="9" id="KW-1185">Reference proteome</keyword>
<dbReference type="EMBL" id="PJQM01003239">
    <property type="protein sequence ID" value="RCH89967.1"/>
    <property type="molecule type" value="Genomic_DNA"/>
</dbReference>
<gene>
    <name evidence="8" type="ORF">CU098_008652</name>
</gene>
<dbReference type="GO" id="GO:0005737">
    <property type="term" value="C:cytoplasm"/>
    <property type="evidence" value="ECO:0007669"/>
    <property type="project" value="TreeGrafter"/>
</dbReference>
<organism evidence="8 9">
    <name type="scientific">Rhizopus stolonifer</name>
    <name type="common">Rhizopus nigricans</name>
    <dbReference type="NCBI Taxonomy" id="4846"/>
    <lineage>
        <taxon>Eukaryota</taxon>
        <taxon>Fungi</taxon>
        <taxon>Fungi incertae sedis</taxon>
        <taxon>Mucoromycota</taxon>
        <taxon>Mucoromycotina</taxon>
        <taxon>Mucoromycetes</taxon>
        <taxon>Mucorales</taxon>
        <taxon>Mucorineae</taxon>
        <taxon>Rhizopodaceae</taxon>
        <taxon>Rhizopus</taxon>
    </lineage>
</organism>
<evidence type="ECO:0000256" key="3">
    <source>
        <dbReference type="ARBA" id="ARBA00022840"/>
    </source>
</evidence>
<dbReference type="InterPro" id="IPR050629">
    <property type="entry name" value="STE20/SPS1-PAK"/>
</dbReference>
<dbReference type="OrthoDB" id="248923at2759"/>
<dbReference type="InterPro" id="IPR011009">
    <property type="entry name" value="Kinase-like_dom_sf"/>
</dbReference>
<dbReference type="Pfam" id="PF00069">
    <property type="entry name" value="Pkinase"/>
    <property type="match status" value="1"/>
</dbReference>
<feature type="binding site" evidence="4">
    <location>
        <position position="97"/>
    </location>
    <ligand>
        <name>ATP</name>
        <dbReference type="ChEBI" id="CHEBI:30616"/>
    </ligand>
</feature>
<dbReference type="SUPFAM" id="SSF56112">
    <property type="entry name" value="Protein kinase-like (PK-like)"/>
    <property type="match status" value="1"/>
</dbReference>
<proteinExistence type="inferred from homology"/>
<dbReference type="PROSITE" id="PS00107">
    <property type="entry name" value="PROTEIN_KINASE_ATP"/>
    <property type="match status" value="1"/>
</dbReference>
<evidence type="ECO:0000259" key="7">
    <source>
        <dbReference type="PROSITE" id="PS50011"/>
    </source>
</evidence>
<dbReference type="EC" id="2.7.11.1" evidence="1"/>
<dbReference type="InterPro" id="IPR000719">
    <property type="entry name" value="Prot_kinase_dom"/>
</dbReference>